<dbReference type="PANTHER" id="PTHR43798">
    <property type="entry name" value="MONOACYLGLYCEROL LIPASE"/>
    <property type="match status" value="1"/>
</dbReference>
<dbReference type="PRINTS" id="PR00111">
    <property type="entry name" value="ABHYDROLASE"/>
</dbReference>
<feature type="region of interest" description="Disordered" evidence="1">
    <location>
        <begin position="1"/>
        <end position="22"/>
    </location>
</feature>
<dbReference type="SUPFAM" id="SSF53474">
    <property type="entry name" value="alpha/beta-Hydrolases"/>
    <property type="match status" value="1"/>
</dbReference>
<proteinExistence type="predicted"/>
<dbReference type="Gene3D" id="3.40.50.1820">
    <property type="entry name" value="alpha/beta hydrolase"/>
    <property type="match status" value="1"/>
</dbReference>
<protein>
    <submittedName>
        <fullName evidence="3">Pimeloyl-ACP methyl ester carboxylesterase</fullName>
    </submittedName>
</protein>
<dbReference type="GO" id="GO:0046464">
    <property type="term" value="P:acylglycerol catabolic process"/>
    <property type="evidence" value="ECO:0007669"/>
    <property type="project" value="TreeGrafter"/>
</dbReference>
<gene>
    <name evidence="3" type="ORF">SAMN05660642_00971</name>
</gene>
<dbReference type="GO" id="GO:0047372">
    <property type="term" value="F:monoacylglycerol lipase activity"/>
    <property type="evidence" value="ECO:0007669"/>
    <property type="project" value="TreeGrafter"/>
</dbReference>
<dbReference type="InterPro" id="IPR050266">
    <property type="entry name" value="AB_hydrolase_sf"/>
</dbReference>
<sequence length="293" mass="30928">MTEGVRTPDLHPGRAGLQPPGVPVRTMERVTAGVAELEADVRGSGDAVVFIHGLGVADTFAPVVEELASAGTHRLIRYRRRGYGGSGPRQGRRTSIEEHAADCVALLAALGVPRAHLVGHSYGGCVALQAAVDHPEVVSSLVLLEPAVFREPDKGPLRSELGRFVALHRAGDDAAAVDGFWSFVGGPDWREDMSRTVPGAPEQAVVDAAAAFDSDVPSAPAWRFGAEQAAAVVRPALHVLGSGTLPVFRAGAELLCSWLPRVERATLPDANHLLHVQQPERAAALIADFVTRV</sequence>
<accession>A0A1G9NDC5</accession>
<dbReference type="InterPro" id="IPR000073">
    <property type="entry name" value="AB_hydrolase_1"/>
</dbReference>
<evidence type="ECO:0000313" key="3">
    <source>
        <dbReference type="EMBL" id="SDL83905.1"/>
    </source>
</evidence>
<feature type="compositionally biased region" description="Basic and acidic residues" evidence="1">
    <location>
        <begin position="1"/>
        <end position="12"/>
    </location>
</feature>
<dbReference type="OrthoDB" id="495620at2"/>
<dbReference type="GO" id="GO:0016020">
    <property type="term" value="C:membrane"/>
    <property type="evidence" value="ECO:0007669"/>
    <property type="project" value="TreeGrafter"/>
</dbReference>
<reference evidence="4" key="1">
    <citation type="submission" date="2016-10" db="EMBL/GenBank/DDBJ databases">
        <authorList>
            <person name="Varghese N."/>
            <person name="Submissions S."/>
        </authorList>
    </citation>
    <scope>NUCLEOTIDE SEQUENCE [LARGE SCALE GENOMIC DNA]</scope>
    <source>
        <strain evidence="4">DSM 45419</strain>
    </source>
</reference>
<evidence type="ECO:0000256" key="1">
    <source>
        <dbReference type="SAM" id="MobiDB-lite"/>
    </source>
</evidence>
<dbReference type="RefSeq" id="WP_091214524.1">
    <property type="nucleotide sequence ID" value="NZ_FNHE01000002.1"/>
</dbReference>
<name>A0A1G9NDC5_9ACTN</name>
<evidence type="ECO:0000313" key="4">
    <source>
        <dbReference type="Proteomes" id="UP000198680"/>
    </source>
</evidence>
<dbReference type="PANTHER" id="PTHR43798:SF5">
    <property type="entry name" value="MONOACYLGLYCEROL LIPASE ABHD6"/>
    <property type="match status" value="1"/>
</dbReference>
<feature type="domain" description="AB hydrolase-1" evidence="2">
    <location>
        <begin position="48"/>
        <end position="284"/>
    </location>
</feature>
<dbReference type="EMBL" id="FNHE01000002">
    <property type="protein sequence ID" value="SDL83905.1"/>
    <property type="molecule type" value="Genomic_DNA"/>
</dbReference>
<dbReference type="STRING" id="1137991.SAMN05660642_00971"/>
<keyword evidence="4" id="KW-1185">Reference proteome</keyword>
<evidence type="ECO:0000259" key="2">
    <source>
        <dbReference type="Pfam" id="PF12697"/>
    </source>
</evidence>
<dbReference type="Pfam" id="PF12697">
    <property type="entry name" value="Abhydrolase_6"/>
    <property type="match status" value="1"/>
</dbReference>
<dbReference type="Proteomes" id="UP000198680">
    <property type="component" value="Unassembled WGS sequence"/>
</dbReference>
<organism evidence="3 4">
    <name type="scientific">Geodermatophilus siccatus</name>
    <dbReference type="NCBI Taxonomy" id="1137991"/>
    <lineage>
        <taxon>Bacteria</taxon>
        <taxon>Bacillati</taxon>
        <taxon>Actinomycetota</taxon>
        <taxon>Actinomycetes</taxon>
        <taxon>Geodermatophilales</taxon>
        <taxon>Geodermatophilaceae</taxon>
        <taxon>Geodermatophilus</taxon>
    </lineage>
</organism>
<dbReference type="AlphaFoldDB" id="A0A1G9NDC5"/>
<dbReference type="InterPro" id="IPR029058">
    <property type="entry name" value="AB_hydrolase_fold"/>
</dbReference>